<evidence type="ECO:0000256" key="1">
    <source>
        <dbReference type="ARBA" id="ARBA00022737"/>
    </source>
</evidence>
<dbReference type="SUPFAM" id="SSF48403">
    <property type="entry name" value="Ankyrin repeat"/>
    <property type="match status" value="1"/>
</dbReference>
<keyword evidence="2 3" id="KW-0040">ANK repeat</keyword>
<dbReference type="PROSITE" id="PS50088">
    <property type="entry name" value="ANK_REPEAT"/>
    <property type="match status" value="2"/>
</dbReference>
<evidence type="ECO:0000256" key="4">
    <source>
        <dbReference type="SAM" id="SignalP"/>
    </source>
</evidence>
<dbReference type="PANTHER" id="PTHR24171:SF8">
    <property type="entry name" value="BRCA1-ASSOCIATED RING DOMAIN PROTEIN 1"/>
    <property type="match status" value="1"/>
</dbReference>
<protein>
    <recommendedName>
        <fullName evidence="5">DOT1 domain-containing protein</fullName>
    </recommendedName>
</protein>
<dbReference type="InterPro" id="IPR029063">
    <property type="entry name" value="SAM-dependent_MTases_sf"/>
</dbReference>
<dbReference type="InterPro" id="IPR025789">
    <property type="entry name" value="DOT1_dom"/>
</dbReference>
<dbReference type="EMBL" id="CAUYUJ010014453">
    <property type="protein sequence ID" value="CAK0841408.1"/>
    <property type="molecule type" value="Genomic_DNA"/>
</dbReference>
<keyword evidence="7" id="KW-1185">Reference proteome</keyword>
<sequence>MLVHSVLPMAIWLGAWGTDATFMAERGIRLTQASRREDLETESARRLVQALGCSSDIDMIACSLHQLYQGFHRRDNWHLTSSRDVREGLTYGEIEIEGVSELVAILEFLGPLEESDTMFDLGSGLGKMAVQIFLATKVHKVIGIEFVQERVEEGIQVLSHMHRLLQLQGEGASVSESSIGSRSLTCPFDGRSLAFEYGDFLARDLSDATVVYTCSNSFPDTLLQRLSSHLAMSLAVGSVLVSLRKLPQPHPRLTPLFRLKSVHVTWAPHQGLAFVYMVAPPPPPLPEIAKAVRAHYDGLEDGSDIGISSLLHSWGSVGVAGRRLTAAAALFDKAAARRCDAEEPALDAEGLEAFWCGGSLSKDSLTAVDAAMGTVYRTIKVTWAAGDLRYLPMYVGGKKVLAKVAPGSYHVDNSQLLSSTLGLGHRFSKELDDIDDDSYARWNTTVVGTDEMDGWLRTRGGTCFSPANGTIVRIRDSRGRSLLHEAAFHGAEGLIERLSALGLPANVRDFDGRAPLHDALDATGPRAGSRGLEALLEARADVDARDRAGRTPLHTRVGSEELAELLLAARADANARDGAGRAPLHHCPSRRFADALARHGADPSAVDAHSTPLHSCTGDPDLARGLLAARAQARARDGGGSAPLHRWCARRGGPQLAGVQAILEHRAEVDAVDEGGKTALHWAAASASTDVIRLLIGAGADASRLDAEGKTPLDYARGRERQDLLRALPTSEL</sequence>
<name>A0ABN9T9Z5_9DINO</name>
<feature type="repeat" description="ANK" evidence="3">
    <location>
        <begin position="675"/>
        <end position="707"/>
    </location>
</feature>
<keyword evidence="4" id="KW-0732">Signal</keyword>
<dbReference type="Proteomes" id="UP001189429">
    <property type="component" value="Unassembled WGS sequence"/>
</dbReference>
<dbReference type="Pfam" id="PF08123">
    <property type="entry name" value="DOT1"/>
    <property type="match status" value="1"/>
</dbReference>
<dbReference type="PROSITE" id="PS50297">
    <property type="entry name" value="ANK_REP_REGION"/>
    <property type="match status" value="1"/>
</dbReference>
<feature type="signal peptide" evidence="4">
    <location>
        <begin position="1"/>
        <end position="17"/>
    </location>
</feature>
<accession>A0ABN9T9Z5</accession>
<organism evidence="6 7">
    <name type="scientific">Prorocentrum cordatum</name>
    <dbReference type="NCBI Taxonomy" id="2364126"/>
    <lineage>
        <taxon>Eukaryota</taxon>
        <taxon>Sar</taxon>
        <taxon>Alveolata</taxon>
        <taxon>Dinophyceae</taxon>
        <taxon>Prorocentrales</taxon>
        <taxon>Prorocentraceae</taxon>
        <taxon>Prorocentrum</taxon>
    </lineage>
</organism>
<dbReference type="PANTHER" id="PTHR24171">
    <property type="entry name" value="ANKYRIN REPEAT DOMAIN-CONTAINING PROTEIN 39-RELATED"/>
    <property type="match status" value="1"/>
</dbReference>
<dbReference type="InterPro" id="IPR036770">
    <property type="entry name" value="Ankyrin_rpt-contain_sf"/>
</dbReference>
<evidence type="ECO:0000256" key="3">
    <source>
        <dbReference type="PROSITE-ProRule" id="PRU00023"/>
    </source>
</evidence>
<gene>
    <name evidence="6" type="ORF">PCOR1329_LOCUS36620</name>
</gene>
<dbReference type="Pfam" id="PF00023">
    <property type="entry name" value="Ank"/>
    <property type="match status" value="1"/>
</dbReference>
<feature type="domain" description="DOT1" evidence="5">
    <location>
        <begin position="90"/>
        <end position="246"/>
    </location>
</feature>
<dbReference type="InterPro" id="IPR002110">
    <property type="entry name" value="Ankyrin_rpt"/>
</dbReference>
<evidence type="ECO:0000313" key="7">
    <source>
        <dbReference type="Proteomes" id="UP001189429"/>
    </source>
</evidence>
<comment type="caution">
    <text evidence="6">The sequence shown here is derived from an EMBL/GenBank/DDBJ whole genome shotgun (WGS) entry which is preliminary data.</text>
</comment>
<feature type="repeat" description="ANK" evidence="3">
    <location>
        <begin position="511"/>
        <end position="547"/>
    </location>
</feature>
<evidence type="ECO:0000313" key="6">
    <source>
        <dbReference type="EMBL" id="CAK0841408.1"/>
    </source>
</evidence>
<dbReference type="Gene3D" id="3.40.50.150">
    <property type="entry name" value="Vaccinia Virus protein VP39"/>
    <property type="match status" value="1"/>
</dbReference>
<dbReference type="Pfam" id="PF12796">
    <property type="entry name" value="Ank_2"/>
    <property type="match status" value="1"/>
</dbReference>
<feature type="chain" id="PRO_5047278906" description="DOT1 domain-containing protein" evidence="4">
    <location>
        <begin position="18"/>
        <end position="733"/>
    </location>
</feature>
<proteinExistence type="predicted"/>
<dbReference type="SMART" id="SM00248">
    <property type="entry name" value="ANK"/>
    <property type="match status" value="6"/>
</dbReference>
<dbReference type="Gene3D" id="1.25.40.20">
    <property type="entry name" value="Ankyrin repeat-containing domain"/>
    <property type="match status" value="3"/>
</dbReference>
<evidence type="ECO:0000259" key="5">
    <source>
        <dbReference type="Pfam" id="PF08123"/>
    </source>
</evidence>
<keyword evidence="1" id="KW-0677">Repeat</keyword>
<reference evidence="6" key="1">
    <citation type="submission" date="2023-10" db="EMBL/GenBank/DDBJ databases">
        <authorList>
            <person name="Chen Y."/>
            <person name="Shah S."/>
            <person name="Dougan E. K."/>
            <person name="Thang M."/>
            <person name="Chan C."/>
        </authorList>
    </citation>
    <scope>NUCLEOTIDE SEQUENCE [LARGE SCALE GENOMIC DNA]</scope>
</reference>
<dbReference type="SUPFAM" id="SSF53335">
    <property type="entry name" value="S-adenosyl-L-methionine-dependent methyltransferases"/>
    <property type="match status" value="1"/>
</dbReference>
<evidence type="ECO:0000256" key="2">
    <source>
        <dbReference type="ARBA" id="ARBA00023043"/>
    </source>
</evidence>